<dbReference type="AlphaFoldDB" id="A0A291R026"/>
<keyword evidence="3" id="KW-0812">Transmembrane</keyword>
<sequence length="903" mass="99510">MQMKKILKRVLIVFLILIAIIIAIPFLFKGKIISMVKAELNKNVNAKIEFDDIDISLIRHFPRLAVAIEDLSVVNLAPFEGDTLVSVRKIDMAMNLMSAIKGDHIEIYKVNIEQPRVHAIINKEGLANWDISKPSEDSSATETADTTSSNLQLDLQKYSIEDGYVVYNDQEGDMILIVNDLDHEGSGDFTLDNFVLNTHTTIGGINFSMGIVPYLVNTKASLDADINIDNKTSTYSFKTDQLKLNNLQLATEGFVKMVDPAINMDIKFNAPSTKFKDLLSLVPAVFLQDFNDIKTDGKASFEGYVKGDYTDNSLPAFGIQMQVKDGFFQYPDLPKPVKNIQLALNVANPGGDADQTVINLSQAHLEFDQSPIDLRMLIKTPVSDMYLDAAAKTNLDLSKINQFVKLDQGTALQGLLDADIQAKGHMSSIEQEKYDQFYAAGAIKLQQMLYKSKDYPGGVKINTFSMLFNPKNVKVSELSGNYLGTNFKANGELDNLLAYVFKNKALEGKLSVSADQLDLDKFMATGSESTPQKTTETAPSPDGPFVVPNNLDFTLNANVDKVHYDKLDLTNLSGALKLKDETVYMQDIKANGLEGNIKINGTYSTKESKTTPDINLSYDVQNLDIQKTFLAFNTVQKLMPIAQFLSGKISSSLKMEGKLGEDMSPILNTLSGDGTLFLIQGVLKKFEPVDQLASQLNISQLKDISVRDIKNYFAFENGRVTVNPFRIKTNGLDILVGGSHGFDQSLDYTLQLNVPRSVIGSQGNAFINNLASQAKSKGVPVNISDSVHLQVAMGGNILKPSIKTDLRETTNALADNLKNQATAMVQEKVEESKKALQDSLNQVKKEVGNAVKDQIKDQLLGKKDTDSTKTTENSKDKVEKTLNNTLKGLLNKKKNTADTSKSK</sequence>
<dbReference type="PANTHER" id="PTHR30441:SF8">
    <property type="entry name" value="DUF748 DOMAIN-CONTAINING PROTEIN"/>
    <property type="match status" value="1"/>
</dbReference>
<keyword evidence="5" id="KW-1185">Reference proteome</keyword>
<evidence type="ECO:0000256" key="1">
    <source>
        <dbReference type="SAM" id="Coils"/>
    </source>
</evidence>
<reference evidence="4 5" key="1">
    <citation type="submission" date="2017-10" db="EMBL/GenBank/DDBJ databases">
        <title>Paenichitinophaga pekingensis gen. nov., sp. nov., isolated from activated sludge.</title>
        <authorList>
            <person name="Jin D."/>
            <person name="Kong X."/>
            <person name="Deng Y."/>
            <person name="Bai Z."/>
        </authorList>
    </citation>
    <scope>NUCLEOTIDE SEQUENCE [LARGE SCALE GENOMIC DNA]</scope>
    <source>
        <strain evidence="4 5">13</strain>
    </source>
</reference>
<dbReference type="GO" id="GO:0090313">
    <property type="term" value="P:regulation of protein targeting to membrane"/>
    <property type="evidence" value="ECO:0007669"/>
    <property type="project" value="TreeGrafter"/>
</dbReference>
<protein>
    <submittedName>
        <fullName evidence="4">Uncharacterized protein</fullName>
    </submittedName>
</protein>
<feature type="transmembrane region" description="Helical" evidence="3">
    <location>
        <begin position="7"/>
        <end position="28"/>
    </location>
</feature>
<dbReference type="InterPro" id="IPR052894">
    <property type="entry name" value="AsmA-related"/>
</dbReference>
<keyword evidence="3" id="KW-0472">Membrane</keyword>
<gene>
    <name evidence="4" type="ORF">COR50_21215</name>
</gene>
<dbReference type="PANTHER" id="PTHR30441">
    <property type="entry name" value="DUF748 DOMAIN-CONTAINING PROTEIN"/>
    <property type="match status" value="1"/>
</dbReference>
<dbReference type="KEGG" id="cbae:COR50_21215"/>
<proteinExistence type="predicted"/>
<dbReference type="EMBL" id="CP023777">
    <property type="protein sequence ID" value="ATL49492.1"/>
    <property type="molecule type" value="Genomic_DNA"/>
</dbReference>
<dbReference type="GO" id="GO:0005886">
    <property type="term" value="C:plasma membrane"/>
    <property type="evidence" value="ECO:0007669"/>
    <property type="project" value="TreeGrafter"/>
</dbReference>
<keyword evidence="3" id="KW-1133">Transmembrane helix</keyword>
<keyword evidence="1" id="KW-0175">Coiled coil</keyword>
<feature type="coiled-coil region" evidence="1">
    <location>
        <begin position="826"/>
        <end position="853"/>
    </location>
</feature>
<evidence type="ECO:0000256" key="2">
    <source>
        <dbReference type="SAM" id="MobiDB-lite"/>
    </source>
</evidence>
<evidence type="ECO:0000313" key="4">
    <source>
        <dbReference type="EMBL" id="ATL49492.1"/>
    </source>
</evidence>
<dbReference type="Proteomes" id="UP000220133">
    <property type="component" value="Chromosome"/>
</dbReference>
<evidence type="ECO:0000256" key="3">
    <source>
        <dbReference type="SAM" id="Phobius"/>
    </source>
</evidence>
<feature type="compositionally biased region" description="Basic and acidic residues" evidence="2">
    <location>
        <begin position="861"/>
        <end position="880"/>
    </location>
</feature>
<feature type="region of interest" description="Disordered" evidence="2">
    <location>
        <begin position="861"/>
        <end position="903"/>
    </location>
</feature>
<name>A0A291R026_9BACT</name>
<evidence type="ECO:0000313" key="5">
    <source>
        <dbReference type="Proteomes" id="UP000220133"/>
    </source>
</evidence>
<accession>A0A291R026</accession>
<organism evidence="4 5">
    <name type="scientific">Chitinophaga caeni</name>
    <dbReference type="NCBI Taxonomy" id="2029983"/>
    <lineage>
        <taxon>Bacteria</taxon>
        <taxon>Pseudomonadati</taxon>
        <taxon>Bacteroidota</taxon>
        <taxon>Chitinophagia</taxon>
        <taxon>Chitinophagales</taxon>
        <taxon>Chitinophagaceae</taxon>
        <taxon>Chitinophaga</taxon>
    </lineage>
</organism>